<comment type="caution">
    <text evidence="1">The sequence shown here is derived from an EMBL/GenBank/DDBJ whole genome shotgun (WGS) entry which is preliminary data.</text>
</comment>
<protein>
    <submittedName>
        <fullName evidence="1">Uncharacterized protein</fullName>
    </submittedName>
</protein>
<reference evidence="1 2" key="1">
    <citation type="journal article" date="2021" name="Hortic Res">
        <title>High-quality reference genome and annotation aids understanding of berry development for evergreen blueberry (Vaccinium darrowii).</title>
        <authorList>
            <person name="Yu J."/>
            <person name="Hulse-Kemp A.M."/>
            <person name="Babiker E."/>
            <person name="Staton M."/>
        </authorList>
    </citation>
    <scope>NUCLEOTIDE SEQUENCE [LARGE SCALE GENOMIC DNA]</scope>
    <source>
        <strain evidence="2">cv. NJ 8807/NJ 8810</strain>
        <tissue evidence="1">Young leaf</tissue>
    </source>
</reference>
<gene>
    <name evidence="1" type="ORF">Vadar_003813</name>
</gene>
<accession>A0ACB7Y5C4</accession>
<evidence type="ECO:0000313" key="1">
    <source>
        <dbReference type="EMBL" id="KAH7848516.1"/>
    </source>
</evidence>
<name>A0ACB7Y5C4_9ERIC</name>
<dbReference type="Proteomes" id="UP000828048">
    <property type="component" value="Chromosome 7"/>
</dbReference>
<sequence length="248" mass="27682">MMRRNPLSLIQPLQRGKGAVLVFMKAYDKALETYQEGLKHDPYNQELLDGLRRIQGFRVGSRYVATGFIISKRGHFATNVYEISEKCVTTWGSTKFLPAEVFVTQIGKQKVRLPARVLIADYGTNLAICQVVIPSGISIHVFEFGYAEPGVVQTVFTQDLNAACGFSGGPSFDVKGRVMAINQSTSSGDLRYLNLVELVKHLWRLILLHFKTGLSGHFDVEGSDEDELFSNEDAEELVSDEDAEEDQE</sequence>
<evidence type="ECO:0000313" key="2">
    <source>
        <dbReference type="Proteomes" id="UP000828048"/>
    </source>
</evidence>
<proteinExistence type="predicted"/>
<organism evidence="1 2">
    <name type="scientific">Vaccinium darrowii</name>
    <dbReference type="NCBI Taxonomy" id="229202"/>
    <lineage>
        <taxon>Eukaryota</taxon>
        <taxon>Viridiplantae</taxon>
        <taxon>Streptophyta</taxon>
        <taxon>Embryophyta</taxon>
        <taxon>Tracheophyta</taxon>
        <taxon>Spermatophyta</taxon>
        <taxon>Magnoliopsida</taxon>
        <taxon>eudicotyledons</taxon>
        <taxon>Gunneridae</taxon>
        <taxon>Pentapetalae</taxon>
        <taxon>asterids</taxon>
        <taxon>Ericales</taxon>
        <taxon>Ericaceae</taxon>
        <taxon>Vaccinioideae</taxon>
        <taxon>Vaccinieae</taxon>
        <taxon>Vaccinium</taxon>
    </lineage>
</organism>
<keyword evidence="2" id="KW-1185">Reference proteome</keyword>
<dbReference type="EMBL" id="CM037157">
    <property type="protein sequence ID" value="KAH7848516.1"/>
    <property type="molecule type" value="Genomic_DNA"/>
</dbReference>